<organism evidence="2">
    <name type="scientific">Salmonella enterica</name>
    <name type="common">Salmonella choleraesuis</name>
    <dbReference type="NCBI Taxonomy" id="28901"/>
    <lineage>
        <taxon>Bacteria</taxon>
        <taxon>Pseudomonadati</taxon>
        <taxon>Pseudomonadota</taxon>
        <taxon>Gammaproteobacteria</taxon>
        <taxon>Enterobacterales</taxon>
        <taxon>Enterobacteriaceae</taxon>
        <taxon>Salmonella</taxon>
    </lineage>
</organism>
<comment type="caution">
    <text evidence="2">The sequence shown here is derived from an EMBL/GenBank/DDBJ whole genome shotgun (WGS) entry which is preliminary data.</text>
</comment>
<gene>
    <name evidence="1" type="ORF">F6X26_24145</name>
    <name evidence="2" type="ORF">GCB20_07880</name>
</gene>
<name>A0A629K833_SALER</name>
<sequence>MNNANSRFFDLVSRAGLYNDSSDVALSLVDSVDSACSEDDFNEDWRYQASCAGLFIGDMRLRIEQLALLLSEFETRPRSDWSECVEMQLLDMFAGENFNQDEMQIFMGQLCHYSKKRPGIFSLRLACLDAAEYITFGCQFIQQMKSVLKSINRHRIKTGEYVRMEG</sequence>
<evidence type="ECO:0000313" key="1">
    <source>
        <dbReference type="EMBL" id="ECX6662006.1"/>
    </source>
</evidence>
<proteinExistence type="predicted"/>
<dbReference type="EMBL" id="AAMCFY010000020">
    <property type="protein sequence ID" value="EDF8918876.1"/>
    <property type="molecule type" value="Genomic_DNA"/>
</dbReference>
<reference evidence="2" key="1">
    <citation type="submission" date="2019-10" db="EMBL/GenBank/DDBJ databases">
        <authorList>
            <consortium name="PulseNet: The National Subtyping Network for Foodborne Disease Surveillance"/>
            <person name="Tarr C.L."/>
            <person name="Trees E."/>
            <person name="Katz L.S."/>
            <person name="Carleton-Romer H.A."/>
            <person name="Stroika S."/>
            <person name="Kucerova Z."/>
            <person name="Roache K.F."/>
            <person name="Sabol A.L."/>
            <person name="Besser J."/>
            <person name="Gerner-Smidt P."/>
        </authorList>
    </citation>
    <scope>NUCLEOTIDE SEQUENCE</scope>
    <source>
        <strain evidence="1">PNUSAS101199</strain>
        <strain evidence="2">PNUSAS108628</strain>
    </source>
</reference>
<accession>A0A629K833</accession>
<evidence type="ECO:0000313" key="2">
    <source>
        <dbReference type="EMBL" id="EDF8918876.1"/>
    </source>
</evidence>
<protein>
    <submittedName>
        <fullName evidence="2">Uncharacterized protein</fullName>
    </submittedName>
</protein>
<dbReference type="AlphaFoldDB" id="A0A629K833"/>
<dbReference type="EMBL" id="AALAOU010000024">
    <property type="protein sequence ID" value="ECX6662006.1"/>
    <property type="molecule type" value="Genomic_DNA"/>
</dbReference>